<proteinExistence type="predicted"/>
<name>A0A0L6VUZ6_9BASI</name>
<feature type="region of interest" description="Disordered" evidence="1">
    <location>
        <begin position="111"/>
        <end position="140"/>
    </location>
</feature>
<evidence type="ECO:0008006" key="4">
    <source>
        <dbReference type="Google" id="ProtNLM"/>
    </source>
</evidence>
<dbReference type="EMBL" id="LAVV01000276">
    <property type="protein sequence ID" value="KNZ64474.1"/>
    <property type="molecule type" value="Genomic_DNA"/>
</dbReference>
<organism evidence="2 3">
    <name type="scientific">Puccinia sorghi</name>
    <dbReference type="NCBI Taxonomy" id="27349"/>
    <lineage>
        <taxon>Eukaryota</taxon>
        <taxon>Fungi</taxon>
        <taxon>Dikarya</taxon>
        <taxon>Basidiomycota</taxon>
        <taxon>Pucciniomycotina</taxon>
        <taxon>Pucciniomycetes</taxon>
        <taxon>Pucciniales</taxon>
        <taxon>Pucciniaceae</taxon>
        <taxon>Puccinia</taxon>
    </lineage>
</organism>
<comment type="caution">
    <text evidence="2">The sequence shown here is derived from an EMBL/GenBank/DDBJ whole genome shotgun (WGS) entry which is preliminary data.</text>
</comment>
<dbReference type="AlphaFoldDB" id="A0A0L6VUZ6"/>
<dbReference type="Proteomes" id="UP000037035">
    <property type="component" value="Unassembled WGS sequence"/>
</dbReference>
<evidence type="ECO:0000256" key="1">
    <source>
        <dbReference type="SAM" id="MobiDB-lite"/>
    </source>
</evidence>
<sequence>PNSSPVSMATSLNLSTRVRQQALCTFKQSGNVESYTQQFNVHASNSDWSKNILVSLYRGGLKENIRLAIVSSAMQLVNKLESNRNHTFKITANPLHYRNRPKYDASRQMLLMPPSRSDVSSPKKKNPSQSSRPISLADLQ</sequence>
<evidence type="ECO:0000313" key="3">
    <source>
        <dbReference type="Proteomes" id="UP000037035"/>
    </source>
</evidence>
<dbReference type="OrthoDB" id="3268055at2759"/>
<accession>A0A0L6VUZ6</accession>
<gene>
    <name evidence="2" type="ORF">VP01_10249g1</name>
</gene>
<evidence type="ECO:0000313" key="2">
    <source>
        <dbReference type="EMBL" id="KNZ64474.1"/>
    </source>
</evidence>
<feature type="non-terminal residue" evidence="2">
    <location>
        <position position="1"/>
    </location>
</feature>
<keyword evidence="3" id="KW-1185">Reference proteome</keyword>
<dbReference type="VEuPathDB" id="FungiDB:VP01_10249g1"/>
<feature type="non-terminal residue" evidence="2">
    <location>
        <position position="140"/>
    </location>
</feature>
<reference evidence="2 3" key="1">
    <citation type="submission" date="2015-08" db="EMBL/GenBank/DDBJ databases">
        <title>Next Generation Sequencing and Analysis of the Genome of Puccinia sorghi L Schw, the Causal Agent of Maize Common Rust.</title>
        <authorList>
            <person name="Rochi L."/>
            <person name="Burguener G."/>
            <person name="Darino M."/>
            <person name="Turjanski A."/>
            <person name="Kreff E."/>
            <person name="Dieguez M.J."/>
            <person name="Sacco F."/>
        </authorList>
    </citation>
    <scope>NUCLEOTIDE SEQUENCE [LARGE SCALE GENOMIC DNA]</scope>
    <source>
        <strain evidence="2 3">RO10H11247</strain>
    </source>
</reference>
<protein>
    <recommendedName>
        <fullName evidence="4">Retrotransposon gag domain-containing protein</fullName>
    </recommendedName>
</protein>